<keyword evidence="3" id="KW-1185">Reference proteome</keyword>
<gene>
    <name evidence="2" type="ORF">CJ030_MR8G020187</name>
</gene>
<dbReference type="Proteomes" id="UP000516437">
    <property type="component" value="Chromosome 8"/>
</dbReference>
<evidence type="ECO:0000259" key="1">
    <source>
        <dbReference type="Pfam" id="PF13456"/>
    </source>
</evidence>
<dbReference type="EMBL" id="RXIC02000026">
    <property type="protein sequence ID" value="KAB1202390.1"/>
    <property type="molecule type" value="Genomic_DNA"/>
</dbReference>
<name>A0A6A1UTL7_9ROSI</name>
<reference evidence="2 3" key="1">
    <citation type="journal article" date="2019" name="Plant Biotechnol. J.">
        <title>The red bayberry genome and genetic basis of sex determination.</title>
        <authorList>
            <person name="Jia H.M."/>
            <person name="Jia H.J."/>
            <person name="Cai Q.L."/>
            <person name="Wang Y."/>
            <person name="Zhao H.B."/>
            <person name="Yang W.F."/>
            <person name="Wang G.Y."/>
            <person name="Li Y.H."/>
            <person name="Zhan D.L."/>
            <person name="Shen Y.T."/>
            <person name="Niu Q.F."/>
            <person name="Chang L."/>
            <person name="Qiu J."/>
            <person name="Zhao L."/>
            <person name="Xie H.B."/>
            <person name="Fu W.Y."/>
            <person name="Jin J."/>
            <person name="Li X.W."/>
            <person name="Jiao Y."/>
            <person name="Zhou C.C."/>
            <person name="Tu T."/>
            <person name="Chai C.Y."/>
            <person name="Gao J.L."/>
            <person name="Fan L.J."/>
            <person name="van de Weg E."/>
            <person name="Wang J.Y."/>
            <person name="Gao Z.S."/>
        </authorList>
    </citation>
    <scope>NUCLEOTIDE SEQUENCE [LARGE SCALE GENOMIC DNA]</scope>
    <source>
        <tissue evidence="2">Leaves</tissue>
    </source>
</reference>
<dbReference type="CDD" id="cd06222">
    <property type="entry name" value="RNase_H_like"/>
    <property type="match status" value="1"/>
</dbReference>
<dbReference type="InterPro" id="IPR044730">
    <property type="entry name" value="RNase_H-like_dom_plant"/>
</dbReference>
<comment type="caution">
    <text evidence="2">The sequence shown here is derived from an EMBL/GenBank/DDBJ whole genome shotgun (WGS) entry which is preliminary data.</text>
</comment>
<evidence type="ECO:0000313" key="3">
    <source>
        <dbReference type="Proteomes" id="UP000516437"/>
    </source>
</evidence>
<dbReference type="GO" id="GO:0004523">
    <property type="term" value="F:RNA-DNA hybrid ribonuclease activity"/>
    <property type="evidence" value="ECO:0007669"/>
    <property type="project" value="InterPro"/>
</dbReference>
<organism evidence="2 3">
    <name type="scientific">Morella rubra</name>
    <name type="common">Chinese bayberry</name>
    <dbReference type="NCBI Taxonomy" id="262757"/>
    <lineage>
        <taxon>Eukaryota</taxon>
        <taxon>Viridiplantae</taxon>
        <taxon>Streptophyta</taxon>
        <taxon>Embryophyta</taxon>
        <taxon>Tracheophyta</taxon>
        <taxon>Spermatophyta</taxon>
        <taxon>Magnoliopsida</taxon>
        <taxon>eudicotyledons</taxon>
        <taxon>Gunneridae</taxon>
        <taxon>Pentapetalae</taxon>
        <taxon>rosids</taxon>
        <taxon>fabids</taxon>
        <taxon>Fagales</taxon>
        <taxon>Myricaceae</taxon>
        <taxon>Morella</taxon>
    </lineage>
</organism>
<accession>A0A6A1UTL7</accession>
<dbReference type="AlphaFoldDB" id="A0A6A1UTL7"/>
<protein>
    <recommendedName>
        <fullName evidence="1">RNase H type-1 domain-containing protein</fullName>
    </recommendedName>
</protein>
<proteinExistence type="predicted"/>
<sequence length="77" mass="7870">MASAILRDCNGSFKGASAMKMALLSPLEAEAAAAQFGILEAQRRGFNNVIIGGDSVVAASAINFFPTLEGSNGGFMS</sequence>
<evidence type="ECO:0000313" key="2">
    <source>
        <dbReference type="EMBL" id="KAB1202390.1"/>
    </source>
</evidence>
<dbReference type="InterPro" id="IPR002156">
    <property type="entry name" value="RNaseH_domain"/>
</dbReference>
<dbReference type="GO" id="GO:0003676">
    <property type="term" value="F:nucleic acid binding"/>
    <property type="evidence" value="ECO:0007669"/>
    <property type="project" value="InterPro"/>
</dbReference>
<feature type="domain" description="RNase H type-1" evidence="1">
    <location>
        <begin position="3"/>
        <end position="63"/>
    </location>
</feature>
<dbReference type="Pfam" id="PF13456">
    <property type="entry name" value="RVT_3"/>
    <property type="match status" value="1"/>
</dbReference>